<keyword evidence="4 7" id="KW-0812">Transmembrane</keyword>
<comment type="similarity">
    <text evidence="2">Belongs to the CPA3 antiporters (TC 2.A.63) subunit E family.</text>
</comment>
<protein>
    <submittedName>
        <fullName evidence="8">Multisubunit sodium/proton antiporter, MrpE subunit</fullName>
    </submittedName>
</protein>
<keyword evidence="3" id="KW-1003">Cell membrane</keyword>
<evidence type="ECO:0000256" key="1">
    <source>
        <dbReference type="ARBA" id="ARBA00004651"/>
    </source>
</evidence>
<evidence type="ECO:0000256" key="5">
    <source>
        <dbReference type="ARBA" id="ARBA00022989"/>
    </source>
</evidence>
<keyword evidence="5 7" id="KW-1133">Transmembrane helix</keyword>
<dbReference type="InterPro" id="IPR002758">
    <property type="entry name" value="Cation_antiport_E"/>
</dbReference>
<dbReference type="Pfam" id="PF01899">
    <property type="entry name" value="MNHE"/>
    <property type="match status" value="1"/>
</dbReference>
<dbReference type="OrthoDB" id="3556991at2"/>
<dbReference type="EMBL" id="FTOF01000004">
    <property type="protein sequence ID" value="SIS45237.1"/>
    <property type="molecule type" value="Genomic_DNA"/>
</dbReference>
<reference evidence="9" key="1">
    <citation type="submission" date="2017-01" db="EMBL/GenBank/DDBJ databases">
        <authorList>
            <person name="Varghese N."/>
            <person name="Submissions S."/>
        </authorList>
    </citation>
    <scope>NUCLEOTIDE SEQUENCE [LARGE SCALE GENOMIC DNA]</scope>
    <source>
        <strain evidence="9">DSM 44531</strain>
    </source>
</reference>
<keyword evidence="6 7" id="KW-0472">Membrane</keyword>
<evidence type="ECO:0000256" key="2">
    <source>
        <dbReference type="ARBA" id="ARBA00006228"/>
    </source>
</evidence>
<evidence type="ECO:0000256" key="6">
    <source>
        <dbReference type="ARBA" id="ARBA00023136"/>
    </source>
</evidence>
<dbReference type="STRING" id="1161099.SAMN05444817_104111"/>
<dbReference type="AlphaFoldDB" id="A0A1N7J7J7"/>
<evidence type="ECO:0000313" key="9">
    <source>
        <dbReference type="Proteomes" id="UP000186292"/>
    </source>
</evidence>
<dbReference type="PANTHER" id="PTHR34584:SF1">
    <property type="entry name" value="NA(+)_H(+) ANTIPORTER SUBUNIT E1"/>
    <property type="match status" value="1"/>
</dbReference>
<feature type="transmembrane region" description="Helical" evidence="7">
    <location>
        <begin position="79"/>
        <end position="99"/>
    </location>
</feature>
<name>A0A1N7J7J7_9CORY</name>
<evidence type="ECO:0000256" key="3">
    <source>
        <dbReference type="ARBA" id="ARBA00022475"/>
    </source>
</evidence>
<evidence type="ECO:0000313" key="8">
    <source>
        <dbReference type="EMBL" id="SIS45237.1"/>
    </source>
</evidence>
<sequence length="187" mass="20603">MIPDNLPSPRLTSAGSLSDRFRPWFIFWMTLMWILLMGEITWANVVAGAGLGLAITMLLPLPKLPTGGVSVNLPKLVVFLIRWVGELLVAAVQVSWLAIRPAGPPKSAIFKVPMRLNSELVLYFATCAYNLQPGGCVTDIDLANRTWTIHVLSAGTQKDVEKALADVDKLERSMIAIFEKRKAHKHG</sequence>
<dbReference type="RefSeq" id="WP_076599008.1">
    <property type="nucleotide sequence ID" value="NZ_CP046976.1"/>
</dbReference>
<dbReference type="NCBIfam" id="NF006521">
    <property type="entry name" value="PRK08965.1-5"/>
    <property type="match status" value="1"/>
</dbReference>
<dbReference type="GO" id="GO:0005886">
    <property type="term" value="C:plasma membrane"/>
    <property type="evidence" value="ECO:0007669"/>
    <property type="project" value="UniProtKB-SubCell"/>
</dbReference>
<accession>A0A1N7J7J7</accession>
<keyword evidence="9" id="KW-1185">Reference proteome</keyword>
<dbReference type="Proteomes" id="UP000186292">
    <property type="component" value="Unassembled WGS sequence"/>
</dbReference>
<evidence type="ECO:0000256" key="7">
    <source>
        <dbReference type="SAM" id="Phobius"/>
    </source>
</evidence>
<proteinExistence type="inferred from homology"/>
<comment type="subcellular location">
    <subcellularLocation>
        <location evidence="1">Cell membrane</location>
        <topology evidence="1">Multi-pass membrane protein</topology>
    </subcellularLocation>
</comment>
<gene>
    <name evidence="8" type="ORF">SAMN05444817_104111</name>
</gene>
<organism evidence="8 9">
    <name type="scientific">Corynebacterium appendicis CIP 107643</name>
    <dbReference type="NCBI Taxonomy" id="1161099"/>
    <lineage>
        <taxon>Bacteria</taxon>
        <taxon>Bacillati</taxon>
        <taxon>Actinomycetota</taxon>
        <taxon>Actinomycetes</taxon>
        <taxon>Mycobacteriales</taxon>
        <taxon>Corynebacteriaceae</taxon>
        <taxon>Corynebacterium</taxon>
    </lineage>
</organism>
<feature type="transmembrane region" description="Helical" evidence="7">
    <location>
        <begin position="26"/>
        <end position="59"/>
    </location>
</feature>
<dbReference type="GO" id="GO:0008324">
    <property type="term" value="F:monoatomic cation transmembrane transporter activity"/>
    <property type="evidence" value="ECO:0007669"/>
    <property type="project" value="InterPro"/>
</dbReference>
<evidence type="ECO:0000256" key="4">
    <source>
        <dbReference type="ARBA" id="ARBA00022692"/>
    </source>
</evidence>
<dbReference type="PANTHER" id="PTHR34584">
    <property type="entry name" value="NA(+)/H(+) ANTIPORTER SUBUNIT E1"/>
    <property type="match status" value="1"/>
</dbReference>